<reference evidence="1" key="1">
    <citation type="submission" date="2019-04" db="EMBL/GenBank/DDBJ databases">
        <title>Friends and foes A comparative genomics study of 23 Aspergillus species from section Flavi.</title>
        <authorList>
            <consortium name="DOE Joint Genome Institute"/>
            <person name="Kjaerbolling I."/>
            <person name="Vesth T."/>
            <person name="Frisvad J.C."/>
            <person name="Nybo J.L."/>
            <person name="Theobald S."/>
            <person name="Kildgaard S."/>
            <person name="Isbrandt T."/>
            <person name="Kuo A."/>
            <person name="Sato A."/>
            <person name="Lyhne E.K."/>
            <person name="Kogle M.E."/>
            <person name="Wiebenga A."/>
            <person name="Kun R.S."/>
            <person name="Lubbers R.J."/>
            <person name="Makela M.R."/>
            <person name="Barry K."/>
            <person name="Chovatia M."/>
            <person name="Clum A."/>
            <person name="Daum C."/>
            <person name="Haridas S."/>
            <person name="He G."/>
            <person name="LaButti K."/>
            <person name="Lipzen A."/>
            <person name="Mondo S."/>
            <person name="Riley R."/>
            <person name="Salamov A."/>
            <person name="Simmons B.A."/>
            <person name="Magnuson J.K."/>
            <person name="Henrissat B."/>
            <person name="Mortensen U.H."/>
            <person name="Larsen T.O."/>
            <person name="Devries R.P."/>
            <person name="Grigoriev I.V."/>
            <person name="Machida M."/>
            <person name="Baker S.E."/>
            <person name="Andersen M.R."/>
        </authorList>
    </citation>
    <scope>NUCLEOTIDE SEQUENCE</scope>
    <source>
        <strain evidence="1">CBS 117612</strain>
    </source>
</reference>
<organism evidence="1">
    <name type="scientific">Aspergillus arachidicola</name>
    <dbReference type="NCBI Taxonomy" id="656916"/>
    <lineage>
        <taxon>Eukaryota</taxon>
        <taxon>Fungi</taxon>
        <taxon>Dikarya</taxon>
        <taxon>Ascomycota</taxon>
        <taxon>Pezizomycotina</taxon>
        <taxon>Eurotiomycetes</taxon>
        <taxon>Eurotiomycetidae</taxon>
        <taxon>Eurotiales</taxon>
        <taxon>Aspergillaceae</taxon>
        <taxon>Aspergillus</taxon>
        <taxon>Aspergillus subgen. Circumdati</taxon>
    </lineage>
</organism>
<gene>
    <name evidence="1" type="ORF">BDV24DRAFT_54405</name>
</gene>
<proteinExistence type="predicted"/>
<accession>A0A5N6YRX5</accession>
<dbReference type="OrthoDB" id="3693942at2759"/>
<dbReference type="EMBL" id="ML737114">
    <property type="protein sequence ID" value="KAE8347149.1"/>
    <property type="molecule type" value="Genomic_DNA"/>
</dbReference>
<dbReference type="AlphaFoldDB" id="A0A5N6YRX5"/>
<sequence length="302" mass="34953">MALAQPNVPQDTPDSGIIIRAPIFSEDDEQFEREPKYAFPPMPISDPFLGGVPMTLMPGDIAAQAANISKDFPSVWFVNFPPSLSGDQKQRLQQYQQEVLDYRCWSSLKWWEVVFRHIPPSPDKVTKMMQSRELAKVAYIDMKRTPWLTKSKDNDTSRRIECKTSEFHARLIQEVVSQFVQLDPTAIAALEPLLMSIVWSVNTSSEFHDIRTLVTEKYEYCQDSNSIRSFVRLICFEVTEAFYNVRDGKSGSQRYVVCQISFLEYEALFNSRDWNQYSMQIQTQQREAMKNFVNQQTVDVAP</sequence>
<name>A0A5N6YRX5_9EURO</name>
<dbReference type="Proteomes" id="UP000325558">
    <property type="component" value="Unassembled WGS sequence"/>
</dbReference>
<evidence type="ECO:0000313" key="1">
    <source>
        <dbReference type="EMBL" id="KAE8347149.1"/>
    </source>
</evidence>
<protein>
    <submittedName>
        <fullName evidence="1">Uncharacterized protein</fullName>
    </submittedName>
</protein>